<proteinExistence type="predicted"/>
<evidence type="ECO:0000313" key="2">
    <source>
        <dbReference type="EMBL" id="MBF9196693.1"/>
    </source>
</evidence>
<comment type="caution">
    <text evidence="2">The sequence shown here is derived from an EMBL/GenBank/DDBJ whole genome shotgun (WGS) entry which is preliminary data.</text>
</comment>
<keyword evidence="3" id="KW-1185">Reference proteome</keyword>
<dbReference type="RefSeq" id="WP_196264068.1">
    <property type="nucleotide sequence ID" value="NZ_JADQDN010000005.1"/>
</dbReference>
<gene>
    <name evidence="2" type="ORF">I2H36_11625</name>
</gene>
<name>A0ABS0HT82_9HYPH</name>
<dbReference type="EMBL" id="JADQDN010000005">
    <property type="protein sequence ID" value="MBF9196693.1"/>
    <property type="molecule type" value="Genomic_DNA"/>
</dbReference>
<accession>A0ABS0HT82</accession>
<evidence type="ECO:0000313" key="3">
    <source>
        <dbReference type="Proteomes" id="UP000611708"/>
    </source>
</evidence>
<protein>
    <submittedName>
        <fullName evidence="2">Uncharacterized protein</fullName>
    </submittedName>
</protein>
<organism evidence="2 3">
    <name type="scientific">Microvirga terrestris</name>
    <dbReference type="NCBI Taxonomy" id="2791024"/>
    <lineage>
        <taxon>Bacteria</taxon>
        <taxon>Pseudomonadati</taxon>
        <taxon>Pseudomonadota</taxon>
        <taxon>Alphaproteobacteria</taxon>
        <taxon>Hyphomicrobiales</taxon>
        <taxon>Methylobacteriaceae</taxon>
        <taxon>Microvirga</taxon>
    </lineage>
</organism>
<sequence>MAEVLERLQQAPEGRHESLNGRDTPNQQEVSVNWLSRIITRQPAPALRAVPPQQALFIRLDGESLPPAIYEEYSLAGFESQLEIALGGLGELDGHAIGATDTIIYLYGPDAEAMYRAVERILKTHPLAQDASVTIRKGPPGTARHEIYTLN</sequence>
<reference evidence="2 3" key="1">
    <citation type="submission" date="2020-11" db="EMBL/GenBank/DDBJ databases">
        <authorList>
            <person name="Kim M.K."/>
        </authorList>
    </citation>
    <scope>NUCLEOTIDE SEQUENCE [LARGE SCALE GENOMIC DNA]</scope>
    <source>
        <strain evidence="2 3">BT290</strain>
    </source>
</reference>
<dbReference type="Proteomes" id="UP000611708">
    <property type="component" value="Unassembled WGS sequence"/>
</dbReference>
<evidence type="ECO:0000256" key="1">
    <source>
        <dbReference type="SAM" id="MobiDB-lite"/>
    </source>
</evidence>
<feature type="region of interest" description="Disordered" evidence="1">
    <location>
        <begin position="1"/>
        <end position="26"/>
    </location>
</feature>